<dbReference type="Pfam" id="PF00069">
    <property type="entry name" value="Pkinase"/>
    <property type="match status" value="1"/>
</dbReference>
<sequence>MNKAAELINLPNCLPIGTRISEFEIRQVIGEGGFGIVYLAFDHSLQRTVAIKEYMPSALAARSTEHTVSVRSKRHAEAFEAGLRSFINEARLLAQFDHPALVKVYRFWEQHGTAYMVMRYYEGRTLKSVLRDNPELVNEAWLKRLLKPILSALDKLYAASILHRDVSPENIMIQPDGKPVLLDFGAARQIVQDMAQSLTVILKPGFAPVEQYADDESMRQGPWTDIYSLSAVMYAAITGKAPPAAVARMLNDPIEPLAISGREGYGTQFLEAIDRGMAVRPEIRPQTIAEFAILLGLEGVRQSRSSSKSSSASAAPVAAGAAAPAAAAPASDKADKPARAADVEAPAPAPDGTQGSSADKAAPLAADADKRASRSKADAKPVKPARQAASAAAAGVIAVRARPSNTVIGAGVAALALLVGGIAWFADGSPVAPAATQVASAEAQLASQSASASAAASEGAGAAQAAAGSAVGTVPAQAPVAANATAPQQAAAASAPATASTAKAAAGGPAASAGVPNTATAAAEPSAPTSGTVSIAVQPWATIYVDGVQKGITPPLKKLTLPLGEHEIRLENPNFPVFVHKVTVDARKPVTIKHDFGA</sequence>
<reference evidence="10 11" key="1">
    <citation type="submission" date="2019-11" db="EMBL/GenBank/DDBJ databases">
        <title>Type strains purchased from KCTC, JCM and DSMZ.</title>
        <authorList>
            <person name="Lu H."/>
        </authorList>
    </citation>
    <scope>NUCLEOTIDE SEQUENCE [LARGE SCALE GENOMIC DNA]</scope>
    <source>
        <strain evidence="10 11">JCM 31587</strain>
    </source>
</reference>
<dbReference type="AlphaFoldDB" id="A0A6L6QK46"/>
<dbReference type="PANTHER" id="PTHR43671:SF13">
    <property type="entry name" value="SERINE_THREONINE-PROTEIN KINASE NEK2"/>
    <property type="match status" value="1"/>
</dbReference>
<keyword evidence="3" id="KW-0808">Transferase</keyword>
<keyword evidence="5 10" id="KW-0418">Kinase</keyword>
<dbReference type="PANTHER" id="PTHR43671">
    <property type="entry name" value="SERINE/THREONINE-PROTEIN KINASE NEK"/>
    <property type="match status" value="1"/>
</dbReference>
<dbReference type="OrthoDB" id="9801841at2"/>
<dbReference type="PROSITE" id="PS50011">
    <property type="entry name" value="PROTEIN_KINASE_DOM"/>
    <property type="match status" value="1"/>
</dbReference>
<gene>
    <name evidence="10" type="ORF">GM658_18305</name>
</gene>
<evidence type="ECO:0000313" key="11">
    <source>
        <dbReference type="Proteomes" id="UP000472320"/>
    </source>
</evidence>
<dbReference type="RefSeq" id="WP_155455495.1">
    <property type="nucleotide sequence ID" value="NZ_WNKX01000014.1"/>
</dbReference>
<dbReference type="InterPro" id="IPR011009">
    <property type="entry name" value="Kinase-like_dom_sf"/>
</dbReference>
<evidence type="ECO:0000256" key="7">
    <source>
        <dbReference type="PROSITE-ProRule" id="PRU10141"/>
    </source>
</evidence>
<feature type="compositionally biased region" description="Basic and acidic residues" evidence="8">
    <location>
        <begin position="332"/>
        <end position="342"/>
    </location>
</feature>
<feature type="domain" description="Protein kinase" evidence="9">
    <location>
        <begin position="23"/>
        <end position="297"/>
    </location>
</feature>
<feature type="compositionally biased region" description="Low complexity" evidence="8">
    <location>
        <begin position="356"/>
        <end position="366"/>
    </location>
</feature>
<dbReference type="SUPFAM" id="SSF56112">
    <property type="entry name" value="Protein kinase-like (PK-like)"/>
    <property type="match status" value="1"/>
</dbReference>
<dbReference type="InterPro" id="IPR000719">
    <property type="entry name" value="Prot_kinase_dom"/>
</dbReference>
<comment type="similarity">
    <text evidence="1">Belongs to the protein kinase superfamily. NEK Ser/Thr protein kinase family. NIMA subfamily.</text>
</comment>
<comment type="caution">
    <text evidence="10">The sequence shown here is derived from an EMBL/GenBank/DDBJ whole genome shotgun (WGS) entry which is preliminary data.</text>
</comment>
<dbReference type="Pfam" id="PF08308">
    <property type="entry name" value="PEGA"/>
    <property type="match status" value="1"/>
</dbReference>
<dbReference type="EMBL" id="WNKX01000014">
    <property type="protein sequence ID" value="MTW12565.1"/>
    <property type="molecule type" value="Genomic_DNA"/>
</dbReference>
<evidence type="ECO:0000256" key="8">
    <source>
        <dbReference type="SAM" id="MobiDB-lite"/>
    </source>
</evidence>
<feature type="region of interest" description="Disordered" evidence="8">
    <location>
        <begin position="325"/>
        <end position="385"/>
    </location>
</feature>
<keyword evidence="6 7" id="KW-0067">ATP-binding</keyword>
<evidence type="ECO:0000256" key="1">
    <source>
        <dbReference type="ARBA" id="ARBA00010886"/>
    </source>
</evidence>
<dbReference type="EC" id="2.7.11.1" evidence="2"/>
<evidence type="ECO:0000256" key="5">
    <source>
        <dbReference type="ARBA" id="ARBA00022777"/>
    </source>
</evidence>
<accession>A0A6L6QK46</accession>
<keyword evidence="4 7" id="KW-0547">Nucleotide-binding</keyword>
<feature type="region of interest" description="Disordered" evidence="8">
    <location>
        <begin position="507"/>
        <end position="531"/>
    </location>
</feature>
<dbReference type="GO" id="GO:0005524">
    <property type="term" value="F:ATP binding"/>
    <property type="evidence" value="ECO:0007669"/>
    <property type="project" value="UniProtKB-UniRule"/>
</dbReference>
<keyword evidence="11" id="KW-1185">Reference proteome</keyword>
<dbReference type="InterPro" id="IPR017441">
    <property type="entry name" value="Protein_kinase_ATP_BS"/>
</dbReference>
<dbReference type="Proteomes" id="UP000472320">
    <property type="component" value="Unassembled WGS sequence"/>
</dbReference>
<dbReference type="GO" id="GO:0004674">
    <property type="term" value="F:protein serine/threonine kinase activity"/>
    <property type="evidence" value="ECO:0007669"/>
    <property type="project" value="UniProtKB-EC"/>
</dbReference>
<dbReference type="PROSITE" id="PS00109">
    <property type="entry name" value="PROTEIN_KINASE_TYR"/>
    <property type="match status" value="1"/>
</dbReference>
<dbReference type="PROSITE" id="PS00107">
    <property type="entry name" value="PROTEIN_KINASE_ATP"/>
    <property type="match status" value="1"/>
</dbReference>
<evidence type="ECO:0000256" key="4">
    <source>
        <dbReference type="ARBA" id="ARBA00022741"/>
    </source>
</evidence>
<organism evidence="10 11">
    <name type="scientific">Massilia eburnea</name>
    <dbReference type="NCBI Taxonomy" id="1776165"/>
    <lineage>
        <taxon>Bacteria</taxon>
        <taxon>Pseudomonadati</taxon>
        <taxon>Pseudomonadota</taxon>
        <taxon>Betaproteobacteria</taxon>
        <taxon>Burkholderiales</taxon>
        <taxon>Oxalobacteraceae</taxon>
        <taxon>Telluria group</taxon>
        <taxon>Massilia</taxon>
    </lineage>
</organism>
<proteinExistence type="inferred from homology"/>
<feature type="binding site" evidence="7">
    <location>
        <position position="52"/>
    </location>
    <ligand>
        <name>ATP</name>
        <dbReference type="ChEBI" id="CHEBI:30616"/>
    </ligand>
</feature>
<name>A0A6L6QK46_9BURK</name>
<evidence type="ECO:0000313" key="10">
    <source>
        <dbReference type="EMBL" id="MTW12565.1"/>
    </source>
</evidence>
<dbReference type="CDD" id="cd14014">
    <property type="entry name" value="STKc_PknB_like"/>
    <property type="match status" value="1"/>
</dbReference>
<evidence type="ECO:0000256" key="6">
    <source>
        <dbReference type="ARBA" id="ARBA00022840"/>
    </source>
</evidence>
<dbReference type="InterPro" id="IPR050660">
    <property type="entry name" value="NEK_Ser/Thr_kinase"/>
</dbReference>
<protein>
    <recommendedName>
        <fullName evidence="2">non-specific serine/threonine protein kinase</fullName>
        <ecNumber evidence="2">2.7.11.1</ecNumber>
    </recommendedName>
</protein>
<evidence type="ECO:0000259" key="9">
    <source>
        <dbReference type="PROSITE" id="PS50011"/>
    </source>
</evidence>
<dbReference type="InterPro" id="IPR008266">
    <property type="entry name" value="Tyr_kinase_AS"/>
</dbReference>
<feature type="compositionally biased region" description="Basic and acidic residues" evidence="8">
    <location>
        <begin position="367"/>
        <end position="381"/>
    </location>
</feature>
<evidence type="ECO:0000256" key="2">
    <source>
        <dbReference type="ARBA" id="ARBA00012513"/>
    </source>
</evidence>
<dbReference type="Gene3D" id="1.10.510.10">
    <property type="entry name" value="Transferase(Phosphotransferase) domain 1"/>
    <property type="match status" value="1"/>
</dbReference>
<evidence type="ECO:0000256" key="3">
    <source>
        <dbReference type="ARBA" id="ARBA00022679"/>
    </source>
</evidence>
<dbReference type="InterPro" id="IPR013229">
    <property type="entry name" value="PEGA"/>
</dbReference>